<organism evidence="1 2">
    <name type="scientific">Candidatus Campbellbacteria bacterium RIFCSPLOWO2_02_35_12</name>
    <dbReference type="NCBI Taxonomy" id="1797580"/>
    <lineage>
        <taxon>Bacteria</taxon>
        <taxon>Candidatus Campbelliibacteriota</taxon>
    </lineage>
</organism>
<proteinExistence type="predicted"/>
<reference evidence="1 2" key="1">
    <citation type="journal article" date="2016" name="Nat. Commun.">
        <title>Thousands of microbial genomes shed light on interconnected biogeochemical processes in an aquifer system.</title>
        <authorList>
            <person name="Anantharaman K."/>
            <person name="Brown C.T."/>
            <person name="Hug L.A."/>
            <person name="Sharon I."/>
            <person name="Castelle C.J."/>
            <person name="Probst A.J."/>
            <person name="Thomas B.C."/>
            <person name="Singh A."/>
            <person name="Wilkins M.J."/>
            <person name="Karaoz U."/>
            <person name="Brodie E.L."/>
            <person name="Williams K.H."/>
            <person name="Hubbard S.S."/>
            <person name="Banfield J.F."/>
        </authorList>
    </citation>
    <scope>NUCLEOTIDE SEQUENCE [LARGE SCALE GENOMIC DNA]</scope>
</reference>
<gene>
    <name evidence="1" type="ORF">A2Z61_00670</name>
</gene>
<protein>
    <submittedName>
        <fullName evidence="1">Uncharacterized protein</fullName>
    </submittedName>
</protein>
<sequence>MNNNQFLQITKQSFLKFLKTHSRSNKKLIVLHGAIAKDIKDKLGDEYKIKSLGIGEGKEGKLDGRYMEKTIDILISKNGNDLAGIGVKFVMNNYSQNSNNYFENMLGETANIRTNNKDYFQILILPDEMPYYNNKGIIIKWEKLTAHNIDKYIALSKDNTGIFFHTPVKTLLFIIKFLNCDHNTITTKTKYKRYYLNQIPNSPIQLSTNINSEFGNTIILNNYEMFIEKITHYIKSI</sequence>
<comment type="caution">
    <text evidence="1">The sequence shown here is derived from an EMBL/GenBank/DDBJ whole genome shotgun (WGS) entry which is preliminary data.</text>
</comment>
<dbReference type="EMBL" id="MFAC01000018">
    <property type="protein sequence ID" value="OGD66866.1"/>
    <property type="molecule type" value="Genomic_DNA"/>
</dbReference>
<evidence type="ECO:0000313" key="1">
    <source>
        <dbReference type="EMBL" id="OGD66866.1"/>
    </source>
</evidence>
<accession>A0A1F5EI40</accession>
<name>A0A1F5EI40_9BACT</name>
<dbReference type="AlphaFoldDB" id="A0A1F5EI40"/>
<evidence type="ECO:0000313" key="2">
    <source>
        <dbReference type="Proteomes" id="UP000186029"/>
    </source>
</evidence>
<dbReference type="STRING" id="1797580.A2Z61_00670"/>
<dbReference type="Proteomes" id="UP000186029">
    <property type="component" value="Unassembled WGS sequence"/>
</dbReference>